<evidence type="ECO:0000256" key="2">
    <source>
        <dbReference type="ARBA" id="ARBA00022679"/>
    </source>
</evidence>
<gene>
    <name evidence="17" type="primary">tagO</name>
    <name evidence="17" type="ORF">SNEC2469_LOCUS33046</name>
</gene>
<dbReference type="SUPFAM" id="SSF64518">
    <property type="entry name" value="Phase 1 flagellin"/>
    <property type="match status" value="1"/>
</dbReference>
<dbReference type="Pfam" id="PF00953">
    <property type="entry name" value="Glycos_transf_4"/>
    <property type="match status" value="1"/>
</dbReference>
<dbReference type="NCBIfam" id="TIGR01007">
    <property type="entry name" value="eps_fam"/>
    <property type="match status" value="1"/>
</dbReference>
<protein>
    <submittedName>
        <fullName evidence="17">TagO protein</fullName>
    </submittedName>
</protein>
<reference evidence="17" key="1">
    <citation type="submission" date="2021-02" db="EMBL/GenBank/DDBJ databases">
        <authorList>
            <person name="Dougan E. K."/>
            <person name="Rhodes N."/>
            <person name="Thang M."/>
            <person name="Chan C."/>
        </authorList>
    </citation>
    <scope>NUCLEOTIDE SEQUENCE</scope>
</reference>
<dbReference type="InterPro" id="IPR018480">
    <property type="entry name" value="PNAcMuramoyl-5peptid_Trfase_CS"/>
</dbReference>
<keyword evidence="4" id="KW-0547">Nucleotide-binding</keyword>
<keyword evidence="9" id="KW-0829">Tyrosine-protein kinase</keyword>
<dbReference type="PROSITE" id="PS01348">
    <property type="entry name" value="MRAY_2"/>
    <property type="match status" value="1"/>
</dbReference>
<evidence type="ECO:0000259" key="15">
    <source>
        <dbReference type="Pfam" id="PF02627"/>
    </source>
</evidence>
<keyword evidence="10" id="KW-0175">Coiled coil</keyword>
<dbReference type="Pfam" id="PF13614">
    <property type="entry name" value="AAA_31"/>
    <property type="match status" value="1"/>
</dbReference>
<dbReference type="CDD" id="cd05387">
    <property type="entry name" value="BY-kinase"/>
    <property type="match status" value="1"/>
</dbReference>
<keyword evidence="3 12" id="KW-0812">Transmembrane</keyword>
<feature type="domain" description="NAD-dependent epimerase/dehydratase" evidence="14">
    <location>
        <begin position="704"/>
        <end position="951"/>
    </location>
</feature>
<feature type="transmembrane region" description="Helical" evidence="12">
    <location>
        <begin position="1263"/>
        <end position="1285"/>
    </location>
</feature>
<evidence type="ECO:0000259" key="13">
    <source>
        <dbReference type="Pfam" id="PF00669"/>
    </source>
</evidence>
<dbReference type="InterPro" id="IPR000715">
    <property type="entry name" value="Glycosyl_transferase_4"/>
</dbReference>
<evidence type="ECO:0000256" key="1">
    <source>
        <dbReference type="ARBA" id="ARBA00004141"/>
    </source>
</evidence>
<evidence type="ECO:0000256" key="3">
    <source>
        <dbReference type="ARBA" id="ARBA00022692"/>
    </source>
</evidence>
<evidence type="ECO:0000256" key="10">
    <source>
        <dbReference type="SAM" id="Coils"/>
    </source>
</evidence>
<feature type="transmembrane region" description="Helical" evidence="12">
    <location>
        <begin position="1346"/>
        <end position="1367"/>
    </location>
</feature>
<dbReference type="InterPro" id="IPR004675">
    <property type="entry name" value="AhpD_core"/>
</dbReference>
<dbReference type="Gene3D" id="1.20.1330.10">
    <property type="entry name" value="f41 fragment of flagellin, N-terminal domain"/>
    <property type="match status" value="1"/>
</dbReference>
<sequence length="2078" mass="223272">MSAPVIDPMRLIMTYWPAEAPKGIVGEGGQETIGTGGSDELDIFMETQVQNMVSDRLLRQAINEPNIRETKWIQGFVVNGRVDEVEALKDLRDHVSARVVPDTLFMQLNARFSSKADAKTVADVLQTVYMADVRRQANRGLNDDISLLENTLRVTRQEVEALDRRIDNLLGEAQITSLEQRESGQFAEIQNLQPALVEIREQRALAREQLGSYEQLLNSPGGVQYPDTVRSEAEGHPIIANQDALIANEKAAIRAMLNRFGERHREVVRRKNMLAALEQERAGLVEQKTAELFRARIEQLRSTIANLQESENDLQERLRQAQDSLVEVTQVLKEHDNLAQERYEKQEAIKSLNERITNLRMLVTGGTRVALNSAPELPNEVSFPRLPVTVGGTAFLVCAAVGGLILLKEIRETRVRGPQDVLAIPRTKVLGVIPDISLDPSKPESVEMASRDKPQGVIAESFRQIRGGIIKSMDEHDISSIVICAGMPSSGATSVTTNLALKLSVAGHRILIVDGNLRRPSMHKVFGVSRTPGLSDCLLGKSTVDACVVSTSFGNIDLLPAGETMEGIFEKLPTKAMADVMAQAESKYDLVLVDSAPGMVGEDAVSIANHCDACILVARALSEKRGLVARLRNQLGDTSARFLGVIVNGVEASAGGYFRKNYKTTHDYTTGDRADGAGKGKKSKAEGLMNARAAQPDTTRRRSLVTGGAGFIGSHLVDALLARGDSVTVVDDLSTGSLENLADAGLEKTRLRFIEKTLGASLREDLVSEPAFDEVYHLAASVGVMRILEQPAESIETNVLETGALLRYCVERDPGRMPRVLVASSSEVYGLGGRGEKLRESDDCTYGPTTAHRWSYGYSKAVDEFLALAHHREYGLPVVIARFFNVIGPRQTGEHGMVVPRFVASATRGEPLTVFGDGTQVRTFCDVRDVVPVLPVLVGREACSGEVVNIGSDSPISVRNLAQEVVRVLNSASEIRTIPYHEAYVGGFQDLPHRCPDLSKARREPSRPRDGRADDAMIASLFTTPGRSTFDSISGIDQGPAALTSVIEPLGSRLEVLSGYLVIFVVAFLVSLLATPLMRRLALANGVVDSPNDARKIHREPIAYLGGVAVYLGMMAAIVFSFVSTDIVSVFPFTLFEPHPSRFELQHVSFAILLGMTIIMVIGLLDDVVGLDPRLKVGGQLMAAAALAMSEIGTQVAQGLLRPIGRLLQNESLVYVIDLPVPIPGFSDQIPIDIIYWVGTAIIAIFILGACNASNLIDGLDGLLSGVTSIACAGLLFVALTMALMDDGIHDAARITLTLALLGGCMGFLPHNFNPARIFLGDCGSLLLGYTTIVIVLLLGQTGKTHLVVAGLIIYSIPIVDTVLAIFRRKLAGLPMSAPDDKHMHHVLKRRFGVKGAVLVIYAIGTVFALIGAALSLLDIREVLTAAIVLGAFLGIACLKIGRTQAADIRRRLAAGDGPTIKKAGAYTAPMSSIQDFRERRAAGQAKLEALEHLGIKRLLTIDHQTYRDATDRGGLDERTKELLGLATSAVLRCDDCILYHVERCVELGCTKEEIVDALSVVYVVGGSITIPHLRRAVAAIDELMVEVVAELGSDGLGDLADGEVGEDDLVELGDHVALLEGAEVAAALAGGALGVLRGELAEVRALFDLLLEIDGFLLGFDEDVTGAGGGHGGEIARGVENAGLPVTLVSPVTDHEASDSCGVRILGDESEGFWKDHKGAQINAIRTRTHLERADVVIVRFAGKYREWNAALDAGYALARGKPIVVIHDEELTHALKEVDAAALAVARTAGQAVEILEYVIALSGSLERLATGRRINRASDDPAGTVLLSATTARRQAVEAQISGLERTRLLNDTTSGAYTDIADRLIRLQGILTEAADTGGRSEEELEALQVEADAILDSIDYTAETTTFNGIRVLNGEGILLGTTLETRLNAHTGSLGSTLYEVLVEEAQGEPGSEGYTPAQYTGVDVSLGDLRTGGVLNLVDGDVERAQSVLDSALKQVVRAGANTDDLGLSAQIAALSGELETLAKIESEVGDTDYASESSELVRRQVLAEAATRAILIHREQTAQTTLGLLG</sequence>
<dbReference type="Pfam" id="PF11071">
    <property type="entry name" value="Nuc_deoxyri_tr3"/>
    <property type="match status" value="1"/>
</dbReference>
<dbReference type="PANTHER" id="PTHR32309:SF31">
    <property type="entry name" value="CAPSULAR EXOPOLYSACCHARIDE FAMILY"/>
    <property type="match status" value="1"/>
</dbReference>
<dbReference type="Gene3D" id="3.40.50.300">
    <property type="entry name" value="P-loop containing nucleotide triphosphate hydrolases"/>
    <property type="match status" value="1"/>
</dbReference>
<dbReference type="SUPFAM" id="SSF69118">
    <property type="entry name" value="AhpD-like"/>
    <property type="match status" value="1"/>
</dbReference>
<dbReference type="PRINTS" id="PR00207">
    <property type="entry name" value="FLAGELLIN"/>
</dbReference>
<dbReference type="OrthoDB" id="10046996at2759"/>
<keyword evidence="6" id="KW-0067">ATP-binding</keyword>
<accession>A0A813C7D8</accession>
<evidence type="ECO:0000256" key="11">
    <source>
        <dbReference type="SAM" id="MobiDB-lite"/>
    </source>
</evidence>
<evidence type="ECO:0000259" key="16">
    <source>
        <dbReference type="Pfam" id="PF13614"/>
    </source>
</evidence>
<dbReference type="InterPro" id="IPR027417">
    <property type="entry name" value="P-loop_NTPase"/>
</dbReference>
<keyword evidence="2" id="KW-0808">Transferase</keyword>
<evidence type="ECO:0000256" key="6">
    <source>
        <dbReference type="ARBA" id="ARBA00022840"/>
    </source>
</evidence>
<dbReference type="InterPro" id="IPR029032">
    <property type="entry name" value="AhpD-like"/>
</dbReference>
<dbReference type="CDD" id="cd06853">
    <property type="entry name" value="GT_WecA_like"/>
    <property type="match status" value="1"/>
</dbReference>
<dbReference type="InterPro" id="IPR001509">
    <property type="entry name" value="Epimerase_deHydtase"/>
</dbReference>
<dbReference type="NCBIfam" id="TIGR03646">
    <property type="entry name" value="YtoQ_fam"/>
    <property type="match status" value="1"/>
</dbReference>
<dbReference type="Gene3D" id="1.20.1170.10">
    <property type="match status" value="1"/>
</dbReference>
<evidence type="ECO:0000256" key="9">
    <source>
        <dbReference type="ARBA" id="ARBA00023137"/>
    </source>
</evidence>
<organism evidence="17 18">
    <name type="scientific">Symbiodinium necroappetens</name>
    <dbReference type="NCBI Taxonomy" id="1628268"/>
    <lineage>
        <taxon>Eukaryota</taxon>
        <taxon>Sar</taxon>
        <taxon>Alveolata</taxon>
        <taxon>Dinophyceae</taxon>
        <taxon>Suessiales</taxon>
        <taxon>Symbiodiniaceae</taxon>
        <taxon>Symbiodinium</taxon>
    </lineage>
</organism>
<dbReference type="GO" id="GO:0016780">
    <property type="term" value="F:phosphotransferase activity, for other substituted phosphate groups"/>
    <property type="evidence" value="ECO:0007669"/>
    <property type="project" value="InterPro"/>
</dbReference>
<dbReference type="GO" id="GO:0016020">
    <property type="term" value="C:membrane"/>
    <property type="evidence" value="ECO:0007669"/>
    <property type="project" value="UniProtKB-SubCell"/>
</dbReference>
<evidence type="ECO:0000256" key="4">
    <source>
        <dbReference type="ARBA" id="ARBA00022741"/>
    </source>
</evidence>
<dbReference type="Proteomes" id="UP000601435">
    <property type="component" value="Unassembled WGS sequence"/>
</dbReference>
<dbReference type="SUPFAM" id="SSF52540">
    <property type="entry name" value="P-loop containing nucleoside triphosphate hydrolases"/>
    <property type="match status" value="1"/>
</dbReference>
<keyword evidence="8 12" id="KW-0472">Membrane</keyword>
<dbReference type="Pfam" id="PF00669">
    <property type="entry name" value="Flagellin_N"/>
    <property type="match status" value="1"/>
</dbReference>
<dbReference type="InterPro" id="IPR025669">
    <property type="entry name" value="AAA_dom"/>
</dbReference>
<dbReference type="InterPro" id="IPR001029">
    <property type="entry name" value="Flagellin_N"/>
</dbReference>
<dbReference type="GO" id="GO:0005524">
    <property type="term" value="F:ATP binding"/>
    <property type="evidence" value="ECO:0007669"/>
    <property type="project" value="UniProtKB-KW"/>
</dbReference>
<dbReference type="PANTHER" id="PTHR32309">
    <property type="entry name" value="TYROSINE-PROTEIN KINASE"/>
    <property type="match status" value="1"/>
</dbReference>
<dbReference type="GO" id="GO:0004713">
    <property type="term" value="F:protein tyrosine kinase activity"/>
    <property type="evidence" value="ECO:0007669"/>
    <property type="project" value="UniProtKB-KW"/>
</dbReference>
<feature type="transmembrane region" description="Helical" evidence="12">
    <location>
        <begin position="1060"/>
        <end position="1082"/>
    </location>
</feature>
<dbReference type="InterPro" id="IPR050445">
    <property type="entry name" value="Bact_polysacc_biosynth/exp"/>
</dbReference>
<feature type="domain" description="Carboxymuconolactone decarboxylase-like" evidence="15">
    <location>
        <begin position="1510"/>
        <end position="1579"/>
    </location>
</feature>
<dbReference type="InterPro" id="IPR005702">
    <property type="entry name" value="Wzc-like_C"/>
</dbReference>
<evidence type="ECO:0000256" key="5">
    <source>
        <dbReference type="ARBA" id="ARBA00022777"/>
    </source>
</evidence>
<keyword evidence="5" id="KW-0418">Kinase</keyword>
<name>A0A813C7D8_9DINO</name>
<evidence type="ECO:0000256" key="12">
    <source>
        <dbReference type="SAM" id="Phobius"/>
    </source>
</evidence>
<keyword evidence="7 12" id="KW-1133">Transmembrane helix</keyword>
<keyword evidence="18" id="KW-1185">Reference proteome</keyword>
<feature type="coiled-coil region" evidence="10">
    <location>
        <begin position="290"/>
        <end position="355"/>
    </location>
</feature>
<comment type="caution">
    <text evidence="17">The sequence shown here is derived from an EMBL/GenBank/DDBJ whole genome shotgun (WGS) entry which is preliminary data.</text>
</comment>
<evidence type="ECO:0000256" key="7">
    <source>
        <dbReference type="ARBA" id="ARBA00022989"/>
    </source>
</evidence>
<feature type="transmembrane region" description="Helical" evidence="12">
    <location>
        <begin position="1392"/>
        <end position="1417"/>
    </location>
</feature>
<feature type="transmembrane region" description="Helical" evidence="12">
    <location>
        <begin position="1234"/>
        <end position="1251"/>
    </location>
</feature>
<comment type="subcellular location">
    <subcellularLocation>
        <location evidence="1">Membrane</location>
        <topology evidence="1">Multi-pass membrane protein</topology>
    </subcellularLocation>
</comment>
<evidence type="ECO:0000313" key="18">
    <source>
        <dbReference type="Proteomes" id="UP000601435"/>
    </source>
</evidence>
<dbReference type="NCBIfam" id="TIGR00778">
    <property type="entry name" value="ahpD_dom"/>
    <property type="match status" value="1"/>
</dbReference>
<dbReference type="Pfam" id="PF02627">
    <property type="entry name" value="CMD"/>
    <property type="match status" value="1"/>
</dbReference>
<evidence type="ECO:0000256" key="8">
    <source>
        <dbReference type="ARBA" id="ARBA00023136"/>
    </source>
</evidence>
<feature type="transmembrane region" description="Helical" evidence="12">
    <location>
        <begin position="1318"/>
        <end position="1340"/>
    </location>
</feature>
<dbReference type="Gene3D" id="3.40.50.720">
    <property type="entry name" value="NAD(P)-binding Rossmann-like Domain"/>
    <property type="match status" value="1"/>
</dbReference>
<feature type="domain" description="AAA" evidence="16">
    <location>
        <begin position="490"/>
        <end position="598"/>
    </location>
</feature>
<dbReference type="InterPro" id="IPR036291">
    <property type="entry name" value="NAD(P)-bd_dom_sf"/>
</dbReference>
<dbReference type="EMBL" id="CAJNJA010085696">
    <property type="protein sequence ID" value="CAE7938170.1"/>
    <property type="molecule type" value="Genomic_DNA"/>
</dbReference>
<feature type="coiled-coil region" evidence="10">
    <location>
        <begin position="138"/>
        <end position="172"/>
    </location>
</feature>
<dbReference type="Gene3D" id="1.20.1290.10">
    <property type="entry name" value="AhpD-like"/>
    <property type="match status" value="1"/>
</dbReference>
<evidence type="ECO:0000313" key="17">
    <source>
        <dbReference type="EMBL" id="CAE7938170.1"/>
    </source>
</evidence>
<evidence type="ECO:0000259" key="14">
    <source>
        <dbReference type="Pfam" id="PF01370"/>
    </source>
</evidence>
<dbReference type="GO" id="GO:0005198">
    <property type="term" value="F:structural molecule activity"/>
    <property type="evidence" value="ECO:0007669"/>
    <property type="project" value="InterPro"/>
</dbReference>
<dbReference type="InterPro" id="IPR019884">
    <property type="entry name" value="YtoQ_family_protein"/>
</dbReference>
<dbReference type="SUPFAM" id="SSF51735">
    <property type="entry name" value="NAD(P)-binding Rossmann-fold domains"/>
    <property type="match status" value="1"/>
</dbReference>
<proteinExistence type="predicted"/>
<feature type="compositionally biased region" description="Basic and acidic residues" evidence="11">
    <location>
        <begin position="669"/>
        <end position="678"/>
    </location>
</feature>
<feature type="transmembrane region" description="Helical" evidence="12">
    <location>
        <begin position="1423"/>
        <end position="1442"/>
    </location>
</feature>
<dbReference type="InterPro" id="IPR003779">
    <property type="entry name" value="CMD-like"/>
</dbReference>
<feature type="transmembrane region" description="Helical" evidence="12">
    <location>
        <begin position="1102"/>
        <end position="1135"/>
    </location>
</feature>
<dbReference type="GO" id="GO:0051920">
    <property type="term" value="F:peroxiredoxin activity"/>
    <property type="evidence" value="ECO:0007669"/>
    <property type="project" value="InterPro"/>
</dbReference>
<dbReference type="Pfam" id="PF01370">
    <property type="entry name" value="Epimerase"/>
    <property type="match status" value="1"/>
</dbReference>
<feature type="region of interest" description="Disordered" evidence="11">
    <location>
        <begin position="669"/>
        <end position="700"/>
    </location>
</feature>
<feature type="transmembrane region" description="Helical" evidence="12">
    <location>
        <begin position="1147"/>
        <end position="1165"/>
    </location>
</feature>
<feature type="domain" description="Flagellin N-terminal" evidence="13">
    <location>
        <begin position="1804"/>
        <end position="1920"/>
    </location>
</feature>